<evidence type="ECO:0000256" key="1">
    <source>
        <dbReference type="ARBA" id="ARBA00023015"/>
    </source>
</evidence>
<protein>
    <submittedName>
        <fullName evidence="6">TetR family transcriptional regulator</fullName>
    </submittedName>
</protein>
<dbReference type="InterPro" id="IPR009057">
    <property type="entry name" value="Homeodomain-like_sf"/>
</dbReference>
<dbReference type="Gene3D" id="1.10.357.10">
    <property type="entry name" value="Tetracycline Repressor, domain 2"/>
    <property type="match status" value="1"/>
</dbReference>
<dbReference type="RefSeq" id="WP_071090267.1">
    <property type="nucleotide sequence ID" value="NZ_MBLM01000160.1"/>
</dbReference>
<dbReference type="Proteomes" id="UP000179627">
    <property type="component" value="Unassembled WGS sequence"/>
</dbReference>
<dbReference type="SUPFAM" id="SSF48498">
    <property type="entry name" value="Tetracyclin repressor-like, C-terminal domain"/>
    <property type="match status" value="1"/>
</dbReference>
<gene>
    <name evidence="6" type="ORF">CC117_28690</name>
</gene>
<name>A0A1S1QBP2_9ACTN</name>
<dbReference type="EMBL" id="MBLM01000160">
    <property type="protein sequence ID" value="OHV29664.1"/>
    <property type="molecule type" value="Genomic_DNA"/>
</dbReference>
<dbReference type="PROSITE" id="PS50977">
    <property type="entry name" value="HTH_TETR_2"/>
    <property type="match status" value="1"/>
</dbReference>
<proteinExistence type="predicted"/>
<dbReference type="GO" id="GO:0000976">
    <property type="term" value="F:transcription cis-regulatory region binding"/>
    <property type="evidence" value="ECO:0007669"/>
    <property type="project" value="TreeGrafter"/>
</dbReference>
<dbReference type="InterPro" id="IPR050109">
    <property type="entry name" value="HTH-type_TetR-like_transc_reg"/>
</dbReference>
<reference evidence="7" key="1">
    <citation type="submission" date="2016-07" db="EMBL/GenBank/DDBJ databases">
        <title>Sequence Frankia sp. strain CcI1.17.</title>
        <authorList>
            <person name="Ghodhbane-Gtari F."/>
            <person name="Swanson E."/>
            <person name="Gueddou A."/>
            <person name="Morris K."/>
            <person name="Hezbri K."/>
            <person name="Ktari A."/>
            <person name="Nouioui I."/>
            <person name="Abebe-Akele F."/>
            <person name="Simpson S."/>
            <person name="Thomas K."/>
            <person name="Gtari M."/>
            <person name="Tisa L.S."/>
            <person name="Hurst S."/>
        </authorList>
    </citation>
    <scope>NUCLEOTIDE SEQUENCE [LARGE SCALE GENOMIC DNA]</scope>
    <source>
        <strain evidence="7">Cc1.17</strain>
    </source>
</reference>
<evidence type="ECO:0000313" key="6">
    <source>
        <dbReference type="EMBL" id="OHV29664.1"/>
    </source>
</evidence>
<dbReference type="PANTHER" id="PTHR30055:SF234">
    <property type="entry name" value="HTH-TYPE TRANSCRIPTIONAL REGULATOR BETI"/>
    <property type="match status" value="1"/>
</dbReference>
<dbReference type="PRINTS" id="PR00455">
    <property type="entry name" value="HTHTETR"/>
</dbReference>
<feature type="domain" description="HTH tetR-type" evidence="5">
    <location>
        <begin position="16"/>
        <end position="76"/>
    </location>
</feature>
<evidence type="ECO:0000256" key="4">
    <source>
        <dbReference type="PROSITE-ProRule" id="PRU00335"/>
    </source>
</evidence>
<evidence type="ECO:0000313" key="7">
    <source>
        <dbReference type="Proteomes" id="UP000179627"/>
    </source>
</evidence>
<dbReference type="InterPro" id="IPR001647">
    <property type="entry name" value="HTH_TetR"/>
</dbReference>
<dbReference type="SUPFAM" id="SSF46689">
    <property type="entry name" value="Homeodomain-like"/>
    <property type="match status" value="1"/>
</dbReference>
<keyword evidence="2 4" id="KW-0238">DNA-binding</keyword>
<comment type="caution">
    <text evidence="6">The sequence shown here is derived from an EMBL/GenBank/DDBJ whole genome shotgun (WGS) entry which is preliminary data.</text>
</comment>
<keyword evidence="3" id="KW-0804">Transcription</keyword>
<dbReference type="PANTHER" id="PTHR30055">
    <property type="entry name" value="HTH-TYPE TRANSCRIPTIONAL REGULATOR RUTR"/>
    <property type="match status" value="1"/>
</dbReference>
<dbReference type="OrthoDB" id="7505659at2"/>
<evidence type="ECO:0000256" key="3">
    <source>
        <dbReference type="ARBA" id="ARBA00023163"/>
    </source>
</evidence>
<dbReference type="AlphaFoldDB" id="A0A1S1QBP2"/>
<organism evidence="6 7">
    <name type="scientific">Parafrankia colletiae</name>
    <dbReference type="NCBI Taxonomy" id="573497"/>
    <lineage>
        <taxon>Bacteria</taxon>
        <taxon>Bacillati</taxon>
        <taxon>Actinomycetota</taxon>
        <taxon>Actinomycetes</taxon>
        <taxon>Frankiales</taxon>
        <taxon>Frankiaceae</taxon>
        <taxon>Parafrankia</taxon>
    </lineage>
</organism>
<dbReference type="InterPro" id="IPR036271">
    <property type="entry name" value="Tet_transcr_reg_TetR-rel_C_sf"/>
</dbReference>
<sequence length="220" mass="23706">MASTAGRARGRYARTTGRRREIAQAVLDLVLEKGHSQVTIADVARRAGASEATVLYHYPSKDHLLVAAVERDNELAVAEAERNGVPPDAGLPGLDLDALGAHVQAAIGREPVMRLRVVLGGLAAIPGHPAEDFLGRHRQIAVETYARLVADRQRSGQAHPGLDPVEVARQFVATWDGLAAQWLIARDFDLGATLVSAFRRLSGQNWMDATRAMLEPTTGI</sequence>
<keyword evidence="1" id="KW-0805">Transcription regulation</keyword>
<evidence type="ECO:0000256" key="2">
    <source>
        <dbReference type="ARBA" id="ARBA00023125"/>
    </source>
</evidence>
<accession>A0A1S1QBP2</accession>
<dbReference type="GO" id="GO:0003700">
    <property type="term" value="F:DNA-binding transcription factor activity"/>
    <property type="evidence" value="ECO:0007669"/>
    <property type="project" value="TreeGrafter"/>
</dbReference>
<evidence type="ECO:0000259" key="5">
    <source>
        <dbReference type="PROSITE" id="PS50977"/>
    </source>
</evidence>
<feature type="DNA-binding region" description="H-T-H motif" evidence="4">
    <location>
        <begin position="39"/>
        <end position="58"/>
    </location>
</feature>
<dbReference type="Pfam" id="PF00440">
    <property type="entry name" value="TetR_N"/>
    <property type="match status" value="1"/>
</dbReference>
<keyword evidence="7" id="KW-1185">Reference proteome</keyword>